<dbReference type="PANTHER" id="PTHR13130">
    <property type="entry name" value="34 KDA TRANSCRIPTIONAL CO-ACTIVATOR-RELATED"/>
    <property type="match status" value="1"/>
</dbReference>
<evidence type="ECO:0000256" key="2">
    <source>
        <dbReference type="ARBA" id="ARBA00008048"/>
    </source>
</evidence>
<keyword evidence="3" id="KW-0805">Transcription regulation</keyword>
<keyword evidence="4" id="KW-0804">Transcription</keyword>
<comment type="subcellular location">
    <subcellularLocation>
        <location evidence="1">Nucleus</location>
    </subcellularLocation>
</comment>
<keyword evidence="5" id="KW-0539">Nucleus</keyword>
<reference evidence="7 8" key="1">
    <citation type="journal article" date="2024" name="Nat. Commun.">
        <title>Phylogenomics reveals the evolutionary origins of lichenization in chlorophyte algae.</title>
        <authorList>
            <person name="Puginier C."/>
            <person name="Libourel C."/>
            <person name="Otte J."/>
            <person name="Skaloud P."/>
            <person name="Haon M."/>
            <person name="Grisel S."/>
            <person name="Petersen M."/>
            <person name="Berrin J.G."/>
            <person name="Delaux P.M."/>
            <person name="Dal Grande F."/>
            <person name="Keller J."/>
        </authorList>
    </citation>
    <scope>NUCLEOTIDE SEQUENCE [LARGE SCALE GENOMIC DNA]</scope>
    <source>
        <strain evidence="7 8">SAG 2145</strain>
    </source>
</reference>
<dbReference type="EMBL" id="JALJOS010000014">
    <property type="protein sequence ID" value="KAK9831145.1"/>
    <property type="molecule type" value="Genomic_DNA"/>
</dbReference>
<dbReference type="PANTHER" id="PTHR13130:SF4">
    <property type="entry name" value="MEDIATOR OF RNA POLYMERASE II TRANSCRIPTION SUBUNIT 27"/>
    <property type="match status" value="1"/>
</dbReference>
<evidence type="ECO:0000256" key="4">
    <source>
        <dbReference type="ARBA" id="ARBA00023163"/>
    </source>
</evidence>
<evidence type="ECO:0000313" key="8">
    <source>
        <dbReference type="Proteomes" id="UP001438707"/>
    </source>
</evidence>
<organism evidence="7 8">
    <name type="scientific">Apatococcus lobatus</name>
    <dbReference type="NCBI Taxonomy" id="904363"/>
    <lineage>
        <taxon>Eukaryota</taxon>
        <taxon>Viridiplantae</taxon>
        <taxon>Chlorophyta</taxon>
        <taxon>core chlorophytes</taxon>
        <taxon>Trebouxiophyceae</taxon>
        <taxon>Chlorellales</taxon>
        <taxon>Chlorellaceae</taxon>
        <taxon>Apatococcus</taxon>
    </lineage>
</organism>
<feature type="region of interest" description="Disordered" evidence="6">
    <location>
        <begin position="1"/>
        <end position="28"/>
    </location>
</feature>
<evidence type="ECO:0000256" key="1">
    <source>
        <dbReference type="ARBA" id="ARBA00004123"/>
    </source>
</evidence>
<dbReference type="GO" id="GO:0006357">
    <property type="term" value="P:regulation of transcription by RNA polymerase II"/>
    <property type="evidence" value="ECO:0007669"/>
    <property type="project" value="TreeGrafter"/>
</dbReference>
<evidence type="ECO:0000256" key="5">
    <source>
        <dbReference type="ARBA" id="ARBA00023242"/>
    </source>
</evidence>
<sequence length="474" mass="49855">MATSSAEGQPPAKRHKTEDLQGNQPLAPVHGLIGGQVQGLQAAAAQDGHAQEISNVQELGALKPVIQQARQNVLRIQRGGQRALELIAFHEQAPGLRDQMGKTVRASLQARQDLKRDWGLLKPAFEAITAAQAADPESLQARQVKAGKAVEAAMQTAEALQAALGTCGALDAALTAPGNESSADVCNDHGRVLGAVCAEFRDSTGLSCELQSHAGNLPDPADAGKAGEVRLVLPGVCTASVRLLRQGSALPIRLAVYGCDEACASAGYGSSWEESEHLIFRRISGLGMQALAHLQHPSMSLESKPPDPFAHLRPKPASGAPSHALAPSQPMASAPGLEFPHHIDAPRRSLGTLPSFPGDPFASPKYAASANSIPAADPFDTLMSEGTAPDMPSAAVLQDLLYWLASYVDLWSRPCSVTGRLLAADYGSCQLVAAYVRPFWLPSKELRAAALDAAQRKAFHSHAVPPQCFAARGL</sequence>
<accession>A0AAW1RC62</accession>
<dbReference type="AlphaFoldDB" id="A0AAW1RC62"/>
<evidence type="ECO:0000256" key="3">
    <source>
        <dbReference type="ARBA" id="ARBA00023015"/>
    </source>
</evidence>
<gene>
    <name evidence="7" type="ORF">WJX74_004884</name>
</gene>
<feature type="region of interest" description="Disordered" evidence="6">
    <location>
        <begin position="297"/>
        <end position="331"/>
    </location>
</feature>
<evidence type="ECO:0000256" key="6">
    <source>
        <dbReference type="SAM" id="MobiDB-lite"/>
    </source>
</evidence>
<protein>
    <submittedName>
        <fullName evidence="7">Uncharacterized protein</fullName>
    </submittedName>
</protein>
<keyword evidence="8" id="KW-1185">Reference proteome</keyword>
<dbReference type="GO" id="GO:0016592">
    <property type="term" value="C:mediator complex"/>
    <property type="evidence" value="ECO:0007669"/>
    <property type="project" value="InterPro"/>
</dbReference>
<dbReference type="GO" id="GO:0003713">
    <property type="term" value="F:transcription coactivator activity"/>
    <property type="evidence" value="ECO:0007669"/>
    <property type="project" value="TreeGrafter"/>
</dbReference>
<comment type="caution">
    <text evidence="7">The sequence shown here is derived from an EMBL/GenBank/DDBJ whole genome shotgun (WGS) entry which is preliminary data.</text>
</comment>
<name>A0AAW1RC62_9CHLO</name>
<proteinExistence type="inferred from homology"/>
<dbReference type="Proteomes" id="UP001438707">
    <property type="component" value="Unassembled WGS sequence"/>
</dbReference>
<dbReference type="InterPro" id="IPR021627">
    <property type="entry name" value="Mediator_Med27"/>
</dbReference>
<comment type="similarity">
    <text evidence="2">Belongs to the Mediator complex subunit 27 family.</text>
</comment>
<evidence type="ECO:0000313" key="7">
    <source>
        <dbReference type="EMBL" id="KAK9831145.1"/>
    </source>
</evidence>